<dbReference type="PANTHER" id="PTHR11649">
    <property type="entry name" value="MSS1/TRME-RELATED GTP-BINDING PROTEIN"/>
    <property type="match status" value="1"/>
</dbReference>
<evidence type="ECO:0000256" key="4">
    <source>
        <dbReference type="ARBA" id="ARBA00022723"/>
    </source>
</evidence>
<keyword evidence="3 10" id="KW-0132">Cell division</keyword>
<keyword evidence="5 10" id="KW-0547">Nucleotide-binding</keyword>
<comment type="similarity">
    <text evidence="2 10">Belongs to the TRAFAC class TrmE-Era-EngA-EngB-Septin-like GTPase superfamily. EngB GTPase family.</text>
</comment>
<evidence type="ECO:0000256" key="3">
    <source>
        <dbReference type="ARBA" id="ARBA00022618"/>
    </source>
</evidence>
<dbReference type="GO" id="GO:0005829">
    <property type="term" value="C:cytosol"/>
    <property type="evidence" value="ECO:0007669"/>
    <property type="project" value="TreeGrafter"/>
</dbReference>
<keyword evidence="7 10" id="KW-0342">GTP-binding</keyword>
<dbReference type="InterPro" id="IPR006073">
    <property type="entry name" value="GTP-bd"/>
</dbReference>
<dbReference type="InterPro" id="IPR019987">
    <property type="entry name" value="GTP-bd_ribosome_bio_YsxC"/>
</dbReference>
<dbReference type="CDD" id="cd01876">
    <property type="entry name" value="YihA_EngB"/>
    <property type="match status" value="1"/>
</dbReference>
<dbReference type="NCBIfam" id="TIGR03598">
    <property type="entry name" value="GTPase_YsxC"/>
    <property type="match status" value="1"/>
</dbReference>
<dbReference type="Pfam" id="PF01926">
    <property type="entry name" value="MMR_HSR1"/>
    <property type="match status" value="1"/>
</dbReference>
<dbReference type="AlphaFoldDB" id="A0A368BZ49"/>
<comment type="caution">
    <text evidence="12">The sequence shown here is derived from an EMBL/GenBank/DDBJ whole genome shotgun (WGS) entry which is preliminary data.</text>
</comment>
<keyword evidence="8 10" id="KW-0717">Septation</keyword>
<keyword evidence="4" id="KW-0479">Metal-binding</keyword>
<evidence type="ECO:0000256" key="10">
    <source>
        <dbReference type="HAMAP-Rule" id="MF_00321"/>
    </source>
</evidence>
<dbReference type="PROSITE" id="PS51706">
    <property type="entry name" value="G_ENGB"/>
    <property type="match status" value="1"/>
</dbReference>
<protein>
    <recommendedName>
        <fullName evidence="10">Probable GTP-binding protein EngB</fullName>
    </recommendedName>
</protein>
<dbReference type="PANTHER" id="PTHR11649:SF13">
    <property type="entry name" value="ENGB-TYPE G DOMAIN-CONTAINING PROTEIN"/>
    <property type="match status" value="1"/>
</dbReference>
<comment type="cofactor">
    <cofactor evidence="1">
        <name>Mg(2+)</name>
        <dbReference type="ChEBI" id="CHEBI:18420"/>
    </cofactor>
</comment>
<gene>
    <name evidence="12" type="primary">ysxC</name>
    <name evidence="10" type="synonym">engB</name>
    <name evidence="12" type="ORF">DBW96_01330</name>
</gene>
<keyword evidence="9 10" id="KW-0131">Cell cycle</keyword>
<evidence type="ECO:0000259" key="11">
    <source>
        <dbReference type="PROSITE" id="PS51706"/>
    </source>
</evidence>
<name>A0A368BZ49_9GAMM</name>
<accession>A0A368BZ49</accession>
<dbReference type="SUPFAM" id="SSF52540">
    <property type="entry name" value="P-loop containing nucleoside triphosphate hydrolases"/>
    <property type="match status" value="1"/>
</dbReference>
<evidence type="ECO:0000256" key="5">
    <source>
        <dbReference type="ARBA" id="ARBA00022741"/>
    </source>
</evidence>
<dbReference type="EMBL" id="QOPE01000006">
    <property type="protein sequence ID" value="RCL42147.1"/>
    <property type="molecule type" value="Genomic_DNA"/>
</dbReference>
<evidence type="ECO:0000313" key="12">
    <source>
        <dbReference type="EMBL" id="RCL42147.1"/>
    </source>
</evidence>
<dbReference type="Proteomes" id="UP000253307">
    <property type="component" value="Unassembled WGS sequence"/>
</dbReference>
<evidence type="ECO:0000256" key="7">
    <source>
        <dbReference type="ARBA" id="ARBA00023134"/>
    </source>
</evidence>
<evidence type="ECO:0000256" key="8">
    <source>
        <dbReference type="ARBA" id="ARBA00023210"/>
    </source>
</evidence>
<feature type="domain" description="EngB-type G" evidence="11">
    <location>
        <begin position="24"/>
        <end position="194"/>
    </location>
</feature>
<dbReference type="GO" id="GO:0000917">
    <property type="term" value="P:division septum assembly"/>
    <property type="evidence" value="ECO:0007669"/>
    <property type="project" value="UniProtKB-KW"/>
</dbReference>
<evidence type="ECO:0000256" key="9">
    <source>
        <dbReference type="ARBA" id="ARBA00023306"/>
    </source>
</evidence>
<keyword evidence="6" id="KW-0460">Magnesium</keyword>
<dbReference type="InterPro" id="IPR027417">
    <property type="entry name" value="P-loop_NTPase"/>
</dbReference>
<dbReference type="HAMAP" id="MF_00321">
    <property type="entry name" value="GTPase_EngB"/>
    <property type="match status" value="1"/>
</dbReference>
<proteinExistence type="inferred from homology"/>
<dbReference type="Gene3D" id="3.40.50.300">
    <property type="entry name" value="P-loop containing nucleotide triphosphate hydrolases"/>
    <property type="match status" value="1"/>
</dbReference>
<sequence>MKNPFKNTVFEFGVLNYKSMPEEDCTEVLLSGRSNAGKSSALNALADNRKLARTSKTPGRTTEINFFRVNKNLRLLDLPGYGFAKSDKSKKKDWGPMLGEYFQKRYCLKAVVVFMDIRHSLKEIDIDMISLCRDFDVEFLPVLTKSDKVSNNQIFKVKQEVQKKTGVKEVLTISTLKDQGIKELRTRLISYSLKDG</sequence>
<dbReference type="GO" id="GO:0046872">
    <property type="term" value="F:metal ion binding"/>
    <property type="evidence" value="ECO:0007669"/>
    <property type="project" value="UniProtKB-KW"/>
</dbReference>
<evidence type="ECO:0000256" key="6">
    <source>
        <dbReference type="ARBA" id="ARBA00022842"/>
    </source>
</evidence>
<reference evidence="12 13" key="1">
    <citation type="journal article" date="2018" name="Microbiome">
        <title>Fine metagenomic profile of the Mediterranean stratified and mixed water columns revealed by assembly and recruitment.</title>
        <authorList>
            <person name="Haro-Moreno J.M."/>
            <person name="Lopez-Perez M."/>
            <person name="De La Torre J.R."/>
            <person name="Picazo A."/>
            <person name="Camacho A."/>
            <person name="Rodriguez-Valera F."/>
        </authorList>
    </citation>
    <scope>NUCLEOTIDE SEQUENCE [LARGE SCALE GENOMIC DNA]</scope>
    <source>
        <strain evidence="12">MED-G82</strain>
    </source>
</reference>
<evidence type="ECO:0000256" key="1">
    <source>
        <dbReference type="ARBA" id="ARBA00001946"/>
    </source>
</evidence>
<evidence type="ECO:0000313" key="13">
    <source>
        <dbReference type="Proteomes" id="UP000253307"/>
    </source>
</evidence>
<comment type="function">
    <text evidence="10">Necessary for normal cell division and for the maintenance of normal septation.</text>
</comment>
<evidence type="ECO:0000256" key="2">
    <source>
        <dbReference type="ARBA" id="ARBA00009638"/>
    </source>
</evidence>
<dbReference type="GO" id="GO:0005525">
    <property type="term" value="F:GTP binding"/>
    <property type="evidence" value="ECO:0007669"/>
    <property type="project" value="UniProtKB-UniRule"/>
</dbReference>
<organism evidence="12 13">
    <name type="scientific">SAR86 cluster bacterium</name>
    <dbReference type="NCBI Taxonomy" id="2030880"/>
    <lineage>
        <taxon>Bacteria</taxon>
        <taxon>Pseudomonadati</taxon>
        <taxon>Pseudomonadota</taxon>
        <taxon>Gammaproteobacteria</taxon>
        <taxon>SAR86 cluster</taxon>
    </lineage>
</organism>
<dbReference type="InterPro" id="IPR030393">
    <property type="entry name" value="G_ENGB_dom"/>
</dbReference>